<reference evidence="1 2" key="1">
    <citation type="submission" date="2020-09" db="EMBL/GenBank/DDBJ databases">
        <title>De no assembly of potato wild relative species, Solanum commersonii.</title>
        <authorList>
            <person name="Cho K."/>
        </authorList>
    </citation>
    <scope>NUCLEOTIDE SEQUENCE [LARGE SCALE GENOMIC DNA]</scope>
    <source>
        <strain evidence="1">LZ3.2</strain>
        <tissue evidence="1">Leaf</tissue>
    </source>
</reference>
<organism evidence="1 2">
    <name type="scientific">Solanum commersonii</name>
    <name type="common">Commerson's wild potato</name>
    <name type="synonym">Commerson's nightshade</name>
    <dbReference type="NCBI Taxonomy" id="4109"/>
    <lineage>
        <taxon>Eukaryota</taxon>
        <taxon>Viridiplantae</taxon>
        <taxon>Streptophyta</taxon>
        <taxon>Embryophyta</taxon>
        <taxon>Tracheophyta</taxon>
        <taxon>Spermatophyta</taxon>
        <taxon>Magnoliopsida</taxon>
        <taxon>eudicotyledons</taxon>
        <taxon>Gunneridae</taxon>
        <taxon>Pentapetalae</taxon>
        <taxon>asterids</taxon>
        <taxon>lamiids</taxon>
        <taxon>Solanales</taxon>
        <taxon>Solanaceae</taxon>
        <taxon>Solanoideae</taxon>
        <taxon>Solaneae</taxon>
        <taxon>Solanum</taxon>
    </lineage>
</organism>
<sequence>MTNTKIVPWNYNKVLVTHKGKNIVEKTNETRGLTCSARITYTNDELALERSGQNKALHLSMKSEEYYVKRSWSIEDH</sequence>
<evidence type="ECO:0000313" key="1">
    <source>
        <dbReference type="EMBL" id="KAG5595140.1"/>
    </source>
</evidence>
<dbReference type="EMBL" id="JACXVP010000007">
    <property type="protein sequence ID" value="KAG5595140.1"/>
    <property type="molecule type" value="Genomic_DNA"/>
</dbReference>
<gene>
    <name evidence="1" type="ORF">H5410_036372</name>
</gene>
<keyword evidence="2" id="KW-1185">Reference proteome</keyword>
<dbReference type="Proteomes" id="UP000824120">
    <property type="component" value="Chromosome 7"/>
</dbReference>
<accession>A0A9J5Y799</accession>
<evidence type="ECO:0000313" key="2">
    <source>
        <dbReference type="Proteomes" id="UP000824120"/>
    </source>
</evidence>
<dbReference type="AlphaFoldDB" id="A0A9J5Y799"/>
<proteinExistence type="predicted"/>
<protein>
    <submittedName>
        <fullName evidence="1">Uncharacterized protein</fullName>
    </submittedName>
</protein>
<name>A0A9J5Y799_SOLCO</name>
<comment type="caution">
    <text evidence="1">The sequence shown here is derived from an EMBL/GenBank/DDBJ whole genome shotgun (WGS) entry which is preliminary data.</text>
</comment>